<accession>A0A811BTI5</accession>
<reference evidence="2" key="1">
    <citation type="submission" date="2021-04" db="EMBL/GenBank/DDBJ databases">
        <title>Draft Genome Sequence of Pandoravirus japonicus, Isolated from the Sabaishi River of Niigata, Japan.</title>
        <authorList>
            <person name="Hosokawa N."/>
            <person name="Takahashi H."/>
            <person name="Aoki K."/>
            <person name="Takemura M."/>
        </authorList>
    </citation>
    <scope>NUCLEOTIDE SEQUENCE</scope>
</reference>
<keyword evidence="1" id="KW-1133">Transmembrane helix</keyword>
<evidence type="ECO:0000313" key="2">
    <source>
        <dbReference type="EMBL" id="BCU03905.1"/>
    </source>
</evidence>
<evidence type="ECO:0000313" key="3">
    <source>
        <dbReference type="Proteomes" id="UP001253637"/>
    </source>
</evidence>
<keyword evidence="1" id="KW-0472">Membrane</keyword>
<feature type="transmembrane region" description="Helical" evidence="1">
    <location>
        <begin position="57"/>
        <end position="74"/>
    </location>
</feature>
<feature type="transmembrane region" description="Helical" evidence="1">
    <location>
        <begin position="30"/>
        <end position="51"/>
    </location>
</feature>
<proteinExistence type="predicted"/>
<dbReference type="Proteomes" id="UP001253637">
    <property type="component" value="Segment"/>
</dbReference>
<organism evidence="2 3">
    <name type="scientific">Pandoravirus japonicus</name>
    <dbReference type="NCBI Taxonomy" id="2823154"/>
    <lineage>
        <taxon>Viruses</taxon>
        <taxon>Pandoravirus</taxon>
    </lineage>
</organism>
<name>A0A811BTI5_9VIRU</name>
<protein>
    <submittedName>
        <fullName evidence="2">Uncharacterized protein</fullName>
    </submittedName>
</protein>
<dbReference type="EMBL" id="LC625835">
    <property type="protein sequence ID" value="BCU03905.1"/>
    <property type="molecule type" value="Genomic_DNA"/>
</dbReference>
<evidence type="ECO:0000256" key="1">
    <source>
        <dbReference type="SAM" id="Phobius"/>
    </source>
</evidence>
<keyword evidence="1" id="KW-0812">Transmembrane</keyword>
<sequence>MASTASVVTAPCEFPTAPTRRHRHTARIGLAARAHMAVCITMGVALGSALLYAGLPTYQMVAAAALAVIAGRLHDEMKRQMAALVSCGYDVGLAVHRALEECAPKATVMFDVGDIVTRAVCTERDPTDQSQIAVDLFVMETAHGAQAVYDRQQVAHIWPGLLVRSSGADPLEALFSPVIVPGRDGRVCVTVHRANSPVDRHKPFMTDAGRMGVAIERLRLARCEPMRHRQPAPVIAATAADPSTPCC</sequence>